<protein>
    <submittedName>
        <fullName evidence="6">Cytochrome C</fullName>
    </submittedName>
</protein>
<evidence type="ECO:0000259" key="5">
    <source>
        <dbReference type="Pfam" id="PF21706"/>
    </source>
</evidence>
<reference evidence="6 7" key="1">
    <citation type="submission" date="2019-06" db="EMBL/GenBank/DDBJ databases">
        <title>New taxonomy in bacterial strain CC-CFT640, isolated from vineyard.</title>
        <authorList>
            <person name="Lin S.-Y."/>
            <person name="Tsai C.-F."/>
            <person name="Young C.-C."/>
        </authorList>
    </citation>
    <scope>NUCLEOTIDE SEQUENCE [LARGE SCALE GENOMIC DNA]</scope>
    <source>
        <strain evidence="6 7">CC-CFT640</strain>
    </source>
</reference>
<dbReference type="SUPFAM" id="SSF51905">
    <property type="entry name" value="FAD/NAD(P)-binding domain"/>
    <property type="match status" value="2"/>
</dbReference>
<dbReference type="InterPro" id="IPR023753">
    <property type="entry name" value="FAD/NAD-binding_dom"/>
</dbReference>
<dbReference type="InterPro" id="IPR016156">
    <property type="entry name" value="FAD/NAD-linked_Rdtase_dimer_sf"/>
</dbReference>
<accession>A0A5C8PM93</accession>
<dbReference type="Pfam" id="PF21706">
    <property type="entry name" value="FCSD_central"/>
    <property type="match status" value="1"/>
</dbReference>
<dbReference type="SUPFAM" id="SSF55424">
    <property type="entry name" value="FAD/NAD-linked reductases, dimerisation (C-terminal) domain"/>
    <property type="match status" value="1"/>
</dbReference>
<feature type="domain" description="FAD/NAD(P)-binding" evidence="3">
    <location>
        <begin position="31"/>
        <end position="143"/>
    </location>
</feature>
<dbReference type="PANTHER" id="PTHR43755:SF1">
    <property type="entry name" value="FAD-DEPENDENT PYRIDINE NUCLEOTIDE-DISULPHIDE OXIDOREDUCTASE"/>
    <property type="match status" value="1"/>
</dbReference>
<dbReference type="Proteomes" id="UP000321638">
    <property type="component" value="Unassembled WGS sequence"/>
</dbReference>
<dbReference type="OrthoDB" id="9802771at2"/>
<name>A0A5C8PM93_9HYPH</name>
<dbReference type="RefSeq" id="WP_147847647.1">
    <property type="nucleotide sequence ID" value="NZ_VDUZ01000014.1"/>
</dbReference>
<evidence type="ECO:0000313" key="7">
    <source>
        <dbReference type="Proteomes" id="UP000321638"/>
    </source>
</evidence>
<dbReference type="EMBL" id="VDUZ01000014">
    <property type="protein sequence ID" value="TXL75434.1"/>
    <property type="molecule type" value="Genomic_DNA"/>
</dbReference>
<keyword evidence="1" id="KW-0285">Flavoprotein</keyword>
<dbReference type="Gene3D" id="3.90.760.10">
    <property type="entry name" value="Flavocytochrome c sulphide dehydrogenase, flavin-binding domain"/>
    <property type="match status" value="1"/>
</dbReference>
<dbReference type="InterPro" id="IPR015323">
    <property type="entry name" value="FlavoCytC_S_DH_flav-bd"/>
</dbReference>
<organism evidence="6 7">
    <name type="scientific">Vineibacter terrae</name>
    <dbReference type="NCBI Taxonomy" id="2586908"/>
    <lineage>
        <taxon>Bacteria</taxon>
        <taxon>Pseudomonadati</taxon>
        <taxon>Pseudomonadota</taxon>
        <taxon>Alphaproteobacteria</taxon>
        <taxon>Hyphomicrobiales</taxon>
        <taxon>Vineibacter</taxon>
    </lineage>
</organism>
<dbReference type="FunFam" id="3.50.50.60:FF:000234">
    <property type="entry name" value="Flavocytochrome C sulfide dehydrogenase"/>
    <property type="match status" value="1"/>
</dbReference>
<evidence type="ECO:0000256" key="2">
    <source>
        <dbReference type="ARBA" id="ARBA00022827"/>
    </source>
</evidence>
<dbReference type="GO" id="GO:0016491">
    <property type="term" value="F:oxidoreductase activity"/>
    <property type="evidence" value="ECO:0007669"/>
    <property type="project" value="InterPro"/>
</dbReference>
<dbReference type="InterPro" id="IPR049386">
    <property type="entry name" value="FCSD_central"/>
</dbReference>
<proteinExistence type="predicted"/>
<evidence type="ECO:0000259" key="3">
    <source>
        <dbReference type="Pfam" id="PF07992"/>
    </source>
</evidence>
<evidence type="ECO:0000256" key="1">
    <source>
        <dbReference type="ARBA" id="ARBA00022630"/>
    </source>
</evidence>
<sequence length="421" mass="44101">MTSRRAFLRSAGIAAGALLAPRIVGAQDRARVVVVGGGFAGATCARELRRLNPALSVTLVETNPDFIACPFSNEVIAGLRDLSQQRFGYDAVTRDGVALARGTATSIDPAGRTVTLADGTRLPFDRLVLAPGIDINWEALPGYSPEAAERMPHAWKAGAQTALLRRQLEAMDDGGVVVMSAPPNPFRCPPGPYERASLIAYYLKTRKPKSKLILLDAKDAFSKQRLFQNAWAALYPGLIEWVGLSAGGKVTAVEPASLTFVTDFARHGAAVANVIAPQKAARIAAIAGVADRSGWCPVNPATFESTLQPGIHVIGDAAIMGAMPKSAFAANAQAKVCATAVIARLAGHDAPEPRLINTCYSLVAPDYGISVAGVYRPTNGQLADIAGAGGTSPLDADAAFRAQEAVLAAGWFRTITAEVFG</sequence>
<keyword evidence="7" id="KW-1185">Reference proteome</keyword>
<dbReference type="InterPro" id="IPR006311">
    <property type="entry name" value="TAT_signal"/>
</dbReference>
<dbReference type="GO" id="GO:0050660">
    <property type="term" value="F:flavin adenine dinucleotide binding"/>
    <property type="evidence" value="ECO:0007669"/>
    <property type="project" value="InterPro"/>
</dbReference>
<dbReference type="PROSITE" id="PS51318">
    <property type="entry name" value="TAT"/>
    <property type="match status" value="1"/>
</dbReference>
<dbReference type="Gene3D" id="3.50.50.60">
    <property type="entry name" value="FAD/NAD(P)-binding domain"/>
    <property type="match status" value="2"/>
</dbReference>
<dbReference type="InterPro" id="IPR037092">
    <property type="entry name" value="FlavoCytC_S_DH_flav-bd_sf"/>
</dbReference>
<dbReference type="AlphaFoldDB" id="A0A5C8PM93"/>
<dbReference type="InterPro" id="IPR052541">
    <property type="entry name" value="SQRD"/>
</dbReference>
<evidence type="ECO:0000259" key="4">
    <source>
        <dbReference type="Pfam" id="PF09242"/>
    </source>
</evidence>
<dbReference type="InterPro" id="IPR036188">
    <property type="entry name" value="FAD/NAD-bd_sf"/>
</dbReference>
<dbReference type="Pfam" id="PF07992">
    <property type="entry name" value="Pyr_redox_2"/>
    <property type="match status" value="1"/>
</dbReference>
<feature type="domain" description="Sulfide dehydrogenase [flavocytochrome c] flavoprotein chain central" evidence="5">
    <location>
        <begin position="161"/>
        <end position="275"/>
    </location>
</feature>
<feature type="domain" description="Flavocytochrome c sulphide dehydrogenase flavin-binding" evidence="4">
    <location>
        <begin position="351"/>
        <end position="420"/>
    </location>
</feature>
<comment type="caution">
    <text evidence="6">The sequence shown here is derived from an EMBL/GenBank/DDBJ whole genome shotgun (WGS) entry which is preliminary data.</text>
</comment>
<gene>
    <name evidence="6" type="ORF">FHP25_14430</name>
</gene>
<evidence type="ECO:0000313" key="6">
    <source>
        <dbReference type="EMBL" id="TXL75434.1"/>
    </source>
</evidence>
<keyword evidence="2" id="KW-0274">FAD</keyword>
<dbReference type="PANTHER" id="PTHR43755">
    <property type="match status" value="1"/>
</dbReference>
<dbReference type="Pfam" id="PF09242">
    <property type="entry name" value="FCSD-flav_bind"/>
    <property type="match status" value="1"/>
</dbReference>